<dbReference type="Gene3D" id="1.10.260.40">
    <property type="entry name" value="lambda repressor-like DNA-binding domains"/>
    <property type="match status" value="1"/>
</dbReference>
<reference evidence="3" key="2">
    <citation type="submission" date="2021-08" db="EMBL/GenBank/DDBJ databases">
        <authorList>
            <person name="Tani A."/>
            <person name="Ola A."/>
            <person name="Ogura Y."/>
            <person name="Katsura K."/>
            <person name="Hayashi T."/>
        </authorList>
    </citation>
    <scope>NUCLEOTIDE SEQUENCE</scope>
    <source>
        <strain evidence="3">JCM 32048</strain>
    </source>
</reference>
<dbReference type="InterPro" id="IPR050807">
    <property type="entry name" value="TransReg_Diox_bact_type"/>
</dbReference>
<dbReference type="PANTHER" id="PTHR46797:SF2">
    <property type="entry name" value="TRANSCRIPTIONAL REGULATOR"/>
    <property type="match status" value="1"/>
</dbReference>
<dbReference type="Pfam" id="PF13560">
    <property type="entry name" value="HTH_31"/>
    <property type="match status" value="1"/>
</dbReference>
<dbReference type="SMART" id="SM00530">
    <property type="entry name" value="HTH_XRE"/>
    <property type="match status" value="1"/>
</dbReference>
<dbReference type="EMBL" id="BPQJ01000097">
    <property type="protein sequence ID" value="GJD66958.1"/>
    <property type="molecule type" value="Genomic_DNA"/>
</dbReference>
<evidence type="ECO:0000259" key="2">
    <source>
        <dbReference type="PROSITE" id="PS50943"/>
    </source>
</evidence>
<dbReference type="InterPro" id="IPR010982">
    <property type="entry name" value="Lambda_DNA-bd_dom_sf"/>
</dbReference>
<dbReference type="InterPro" id="IPR001387">
    <property type="entry name" value="Cro/C1-type_HTH"/>
</dbReference>
<dbReference type="GO" id="GO:0003700">
    <property type="term" value="F:DNA-binding transcription factor activity"/>
    <property type="evidence" value="ECO:0007669"/>
    <property type="project" value="TreeGrafter"/>
</dbReference>
<evidence type="ECO:0000256" key="1">
    <source>
        <dbReference type="ARBA" id="ARBA00023125"/>
    </source>
</evidence>
<comment type="caution">
    <text evidence="3">The sequence shown here is derived from an EMBL/GenBank/DDBJ whole genome shotgun (WGS) entry which is preliminary data.</text>
</comment>
<dbReference type="RefSeq" id="WP_238193813.1">
    <property type="nucleotide sequence ID" value="NZ_BPQJ01000097.1"/>
</dbReference>
<name>A0AA37HJK9_9HYPH</name>
<evidence type="ECO:0000313" key="3">
    <source>
        <dbReference type="EMBL" id="GJD66958.1"/>
    </source>
</evidence>
<dbReference type="PANTHER" id="PTHR46797">
    <property type="entry name" value="HTH-TYPE TRANSCRIPTIONAL REGULATOR"/>
    <property type="match status" value="1"/>
</dbReference>
<keyword evidence="1" id="KW-0238">DNA-binding</keyword>
<dbReference type="GO" id="GO:0005829">
    <property type="term" value="C:cytosol"/>
    <property type="evidence" value="ECO:0007669"/>
    <property type="project" value="TreeGrafter"/>
</dbReference>
<proteinExistence type="predicted"/>
<sequence>MDDLRKRFGLLVAAHRRRRGLTQEALAEKADLSVDMISRIEVGGTGARFPVIERLAAALEVDPAEFFTTQSHTDGMRRGPFASLTVRLARMSDAELRWVEGILEAALKPRV</sequence>
<accession>A0AA37HJK9</accession>
<feature type="domain" description="HTH cro/C1-type" evidence="2">
    <location>
        <begin position="12"/>
        <end position="66"/>
    </location>
</feature>
<evidence type="ECO:0000313" key="4">
    <source>
        <dbReference type="Proteomes" id="UP001055286"/>
    </source>
</evidence>
<gene>
    <name evidence="3" type="ORF">MPEAHAMD_7157</name>
</gene>
<keyword evidence="4" id="KW-1185">Reference proteome</keyword>
<dbReference type="CDD" id="cd00093">
    <property type="entry name" value="HTH_XRE"/>
    <property type="match status" value="1"/>
</dbReference>
<dbReference type="SUPFAM" id="SSF47413">
    <property type="entry name" value="lambda repressor-like DNA-binding domains"/>
    <property type="match status" value="1"/>
</dbReference>
<reference evidence="3" key="1">
    <citation type="journal article" date="2016" name="Front. Microbiol.">
        <title>Genome Sequence of the Piezophilic, Mesophilic Sulfate-Reducing Bacterium Desulfovibrio indicus J2T.</title>
        <authorList>
            <person name="Cao J."/>
            <person name="Maignien L."/>
            <person name="Shao Z."/>
            <person name="Alain K."/>
            <person name="Jebbar M."/>
        </authorList>
    </citation>
    <scope>NUCLEOTIDE SEQUENCE</scope>
    <source>
        <strain evidence="3">JCM 32048</strain>
    </source>
</reference>
<dbReference type="PROSITE" id="PS50943">
    <property type="entry name" value="HTH_CROC1"/>
    <property type="match status" value="1"/>
</dbReference>
<protein>
    <recommendedName>
        <fullName evidence="2">HTH cro/C1-type domain-containing protein</fullName>
    </recommendedName>
</protein>
<dbReference type="Proteomes" id="UP001055286">
    <property type="component" value="Unassembled WGS sequence"/>
</dbReference>
<organism evidence="3 4">
    <name type="scientific">Methylobacterium frigidaeris</name>
    <dbReference type="NCBI Taxonomy" id="2038277"/>
    <lineage>
        <taxon>Bacteria</taxon>
        <taxon>Pseudomonadati</taxon>
        <taxon>Pseudomonadota</taxon>
        <taxon>Alphaproteobacteria</taxon>
        <taxon>Hyphomicrobiales</taxon>
        <taxon>Methylobacteriaceae</taxon>
        <taxon>Methylobacterium</taxon>
    </lineage>
</organism>
<dbReference type="AlphaFoldDB" id="A0AA37HJK9"/>
<dbReference type="GO" id="GO:0003677">
    <property type="term" value="F:DNA binding"/>
    <property type="evidence" value="ECO:0007669"/>
    <property type="project" value="UniProtKB-KW"/>
</dbReference>